<keyword evidence="3" id="KW-0808">Transferase</keyword>
<reference evidence="3 4" key="1">
    <citation type="submission" date="2010-12" db="EMBL/GenBank/DDBJ databases">
        <authorList>
            <person name="Muzny D."/>
            <person name="Qin X."/>
            <person name="Deng J."/>
            <person name="Jiang H."/>
            <person name="Liu Y."/>
            <person name="Qu J."/>
            <person name="Song X.-Z."/>
            <person name="Zhang L."/>
            <person name="Thornton R."/>
            <person name="Coyle M."/>
            <person name="Francisco L."/>
            <person name="Jackson L."/>
            <person name="Javaid M."/>
            <person name="Korchina V."/>
            <person name="Kovar C."/>
            <person name="Mata R."/>
            <person name="Mathew T."/>
            <person name="Ngo R."/>
            <person name="Nguyen L."/>
            <person name="Nguyen N."/>
            <person name="Okwuonu G."/>
            <person name="Ongeri F."/>
            <person name="Pham C."/>
            <person name="Simmons D."/>
            <person name="Wilczek-Boney K."/>
            <person name="Hale W."/>
            <person name="Jakkamsetti A."/>
            <person name="Pham P."/>
            <person name="Ruth R."/>
            <person name="San Lucas F."/>
            <person name="Warren J."/>
            <person name="Zhang J."/>
            <person name="Zhao Z."/>
            <person name="Zhou C."/>
            <person name="Zhu D."/>
            <person name="Lee S."/>
            <person name="Bess C."/>
            <person name="Blankenburg K."/>
            <person name="Forbes L."/>
            <person name="Fu Q."/>
            <person name="Gubbala S."/>
            <person name="Hirani K."/>
            <person name="Jayaseelan J.C."/>
            <person name="Lara F."/>
            <person name="Munidasa M."/>
            <person name="Palculict T."/>
            <person name="Patil S."/>
            <person name="Pu L.-L."/>
            <person name="Saada N."/>
            <person name="Tang L."/>
            <person name="Weissenberger G."/>
            <person name="Zhu Y."/>
            <person name="Hemphill L."/>
            <person name="Shang Y."/>
            <person name="Youmans B."/>
            <person name="Ayvaz T."/>
            <person name="Ross M."/>
            <person name="Santibanez J."/>
            <person name="Aqrawi P."/>
            <person name="Gross S."/>
            <person name="Joshi V."/>
            <person name="Fowler G."/>
            <person name="Nazareth L."/>
            <person name="Reid J."/>
            <person name="Worley K."/>
            <person name="Petrosino J."/>
            <person name="Highlander S."/>
            <person name="Gibbs R."/>
        </authorList>
    </citation>
    <scope>NUCLEOTIDE SEQUENCE [LARGE SCALE GENOMIC DNA]</scope>
    <source>
        <strain evidence="3 4">DSM 15606</strain>
    </source>
</reference>
<dbReference type="InterPro" id="IPR029057">
    <property type="entry name" value="PRTase-like"/>
</dbReference>
<gene>
    <name evidence="3" type="ORF">HMPREF9420_0947</name>
</gene>
<dbReference type="InterPro" id="IPR000836">
    <property type="entry name" value="PRTase_dom"/>
</dbReference>
<comment type="similarity">
    <text evidence="1">Belongs to the ComF/GntX family.</text>
</comment>
<dbReference type="HOGENOM" id="CLU_101677_0_0_10"/>
<dbReference type="Pfam" id="PF00156">
    <property type="entry name" value="Pribosyltran"/>
    <property type="match status" value="1"/>
</dbReference>
<dbReference type="Gene3D" id="3.40.50.2020">
    <property type="match status" value="1"/>
</dbReference>
<evidence type="ECO:0000259" key="2">
    <source>
        <dbReference type="Pfam" id="PF00156"/>
    </source>
</evidence>
<dbReference type="Proteomes" id="UP000003874">
    <property type="component" value="Unassembled WGS sequence"/>
</dbReference>
<keyword evidence="4" id="KW-1185">Reference proteome</keyword>
<dbReference type="CDD" id="cd06223">
    <property type="entry name" value="PRTases_typeI"/>
    <property type="match status" value="1"/>
</dbReference>
<evidence type="ECO:0000256" key="1">
    <source>
        <dbReference type="ARBA" id="ARBA00008007"/>
    </source>
</evidence>
<organism evidence="3 4">
    <name type="scientific">Segatella salivae DSM 15606</name>
    <dbReference type="NCBI Taxonomy" id="888832"/>
    <lineage>
        <taxon>Bacteria</taxon>
        <taxon>Pseudomonadati</taxon>
        <taxon>Bacteroidota</taxon>
        <taxon>Bacteroidia</taxon>
        <taxon>Bacteroidales</taxon>
        <taxon>Prevotellaceae</taxon>
        <taxon>Segatella</taxon>
    </lineage>
</organism>
<dbReference type="OrthoDB" id="1081896at2"/>
<comment type="caution">
    <text evidence="3">The sequence shown here is derived from an EMBL/GenBank/DDBJ whole genome shotgun (WGS) entry which is preliminary data.</text>
</comment>
<protein>
    <submittedName>
        <fullName evidence="3">Phosphoribosyl transferase domain protein</fullName>
    </submittedName>
</protein>
<evidence type="ECO:0000313" key="3">
    <source>
        <dbReference type="EMBL" id="EFV04927.1"/>
    </source>
</evidence>
<sequence>MNMKKINFYEYLPQRYAATSEQVVKVRNLIYNFKSGRKEAANFAADLIVRLMWNWYGHKCNEYTIVCVPASSNAEYRHRFSYFSHVVACRCQQVNAMQHIKILGKREALHRTANHVVQDNGTYRIELDKEFFAGRKVIIFDDLVTTGTTAEHFAALLQEAGAEVKGALFIAKSVKGISKKTYWGRFAENTTKHIMQFNHR</sequence>
<dbReference type="InterPro" id="IPR051910">
    <property type="entry name" value="ComF/GntX_DNA_util-trans"/>
</dbReference>
<evidence type="ECO:0000313" key="4">
    <source>
        <dbReference type="Proteomes" id="UP000003874"/>
    </source>
</evidence>
<proteinExistence type="inferred from homology"/>
<dbReference type="PANTHER" id="PTHR47505">
    <property type="entry name" value="DNA UTILIZATION PROTEIN YHGH"/>
    <property type="match status" value="1"/>
</dbReference>
<name>E6MN79_9BACT</name>
<dbReference type="PANTHER" id="PTHR47505:SF1">
    <property type="entry name" value="DNA UTILIZATION PROTEIN YHGH"/>
    <property type="match status" value="1"/>
</dbReference>
<dbReference type="STRING" id="888832.HMPREF9420_0947"/>
<dbReference type="GO" id="GO:0016740">
    <property type="term" value="F:transferase activity"/>
    <property type="evidence" value="ECO:0007669"/>
    <property type="project" value="UniProtKB-KW"/>
</dbReference>
<dbReference type="EMBL" id="AEQO01000103">
    <property type="protein sequence ID" value="EFV04927.1"/>
    <property type="molecule type" value="Genomic_DNA"/>
</dbReference>
<dbReference type="SUPFAM" id="SSF53271">
    <property type="entry name" value="PRTase-like"/>
    <property type="match status" value="2"/>
</dbReference>
<dbReference type="AlphaFoldDB" id="E6MN79"/>
<accession>E6MN79</accession>
<dbReference type="eggNOG" id="COG1040">
    <property type="taxonomic scope" value="Bacteria"/>
</dbReference>
<feature type="domain" description="Phosphoribosyltransferase" evidence="2">
    <location>
        <begin position="124"/>
        <end position="190"/>
    </location>
</feature>